<organism evidence="1 2">
    <name type="scientific">Hydnomerulius pinastri MD-312</name>
    <dbReference type="NCBI Taxonomy" id="994086"/>
    <lineage>
        <taxon>Eukaryota</taxon>
        <taxon>Fungi</taxon>
        <taxon>Dikarya</taxon>
        <taxon>Basidiomycota</taxon>
        <taxon>Agaricomycotina</taxon>
        <taxon>Agaricomycetes</taxon>
        <taxon>Agaricomycetidae</taxon>
        <taxon>Boletales</taxon>
        <taxon>Boletales incertae sedis</taxon>
        <taxon>Leucogyrophana</taxon>
    </lineage>
</organism>
<dbReference type="Proteomes" id="UP000053820">
    <property type="component" value="Unassembled WGS sequence"/>
</dbReference>
<dbReference type="EMBL" id="KN839852">
    <property type="protein sequence ID" value="KIJ63140.1"/>
    <property type="molecule type" value="Genomic_DNA"/>
</dbReference>
<protein>
    <submittedName>
        <fullName evidence="1">Unplaced genomic scaffold scaffold_18, whole genome shotgun sequence</fullName>
    </submittedName>
</protein>
<keyword evidence="2" id="KW-1185">Reference proteome</keyword>
<dbReference type="HOGENOM" id="CLU_2512413_0_0_1"/>
<evidence type="ECO:0000313" key="1">
    <source>
        <dbReference type="EMBL" id="KIJ63140.1"/>
    </source>
</evidence>
<name>A0A0C9VXY4_9AGAM</name>
<accession>A0A0C9VXY4</accession>
<dbReference type="OrthoDB" id="2663142at2759"/>
<gene>
    <name evidence="1" type="ORF">HYDPIDRAFT_113713</name>
</gene>
<sequence>MHDAVLVDEVLNNILDFLAEDTLPRRDSLGFIHARDAHRAGRRALAALAQTCRALSDPALGRVWMRLYSLEPLLQCLPGKPTYDSSVVDGSLV</sequence>
<reference evidence="1 2" key="1">
    <citation type="submission" date="2014-04" db="EMBL/GenBank/DDBJ databases">
        <title>Evolutionary Origins and Diversification of the Mycorrhizal Mutualists.</title>
        <authorList>
            <consortium name="DOE Joint Genome Institute"/>
            <consortium name="Mycorrhizal Genomics Consortium"/>
            <person name="Kohler A."/>
            <person name="Kuo A."/>
            <person name="Nagy L.G."/>
            <person name="Floudas D."/>
            <person name="Copeland A."/>
            <person name="Barry K.W."/>
            <person name="Cichocki N."/>
            <person name="Veneault-Fourrey C."/>
            <person name="LaButti K."/>
            <person name="Lindquist E.A."/>
            <person name="Lipzen A."/>
            <person name="Lundell T."/>
            <person name="Morin E."/>
            <person name="Murat C."/>
            <person name="Riley R."/>
            <person name="Ohm R."/>
            <person name="Sun H."/>
            <person name="Tunlid A."/>
            <person name="Henrissat B."/>
            <person name="Grigoriev I.V."/>
            <person name="Hibbett D.S."/>
            <person name="Martin F."/>
        </authorList>
    </citation>
    <scope>NUCLEOTIDE SEQUENCE [LARGE SCALE GENOMIC DNA]</scope>
    <source>
        <strain evidence="1 2">MD-312</strain>
    </source>
</reference>
<evidence type="ECO:0000313" key="2">
    <source>
        <dbReference type="Proteomes" id="UP000053820"/>
    </source>
</evidence>
<dbReference type="AlphaFoldDB" id="A0A0C9VXY4"/>
<proteinExistence type="predicted"/>